<proteinExistence type="predicted"/>
<accession>A0A8J8P6K2</accession>
<dbReference type="AlphaFoldDB" id="A0A8J8P6K2"/>
<sequence length="72" mass="8132">MLSLLYIADTLHFPVLMSLSLILKVYPSLHDVHPSSPRNSLVQQASFSSWMRQTGQQDALYNNVEFKAILIG</sequence>
<comment type="caution">
    <text evidence="1">The sequence shown here is derived from an EMBL/GenBank/DDBJ whole genome shotgun (WGS) entry which is preliminary data.</text>
</comment>
<name>A0A8J8P6K2_HALGN</name>
<keyword evidence="2" id="KW-1185">Reference proteome</keyword>
<organism evidence="1 2">
    <name type="scientific">Halteria grandinella</name>
    <dbReference type="NCBI Taxonomy" id="5974"/>
    <lineage>
        <taxon>Eukaryota</taxon>
        <taxon>Sar</taxon>
        <taxon>Alveolata</taxon>
        <taxon>Ciliophora</taxon>
        <taxon>Intramacronucleata</taxon>
        <taxon>Spirotrichea</taxon>
        <taxon>Stichotrichia</taxon>
        <taxon>Sporadotrichida</taxon>
        <taxon>Halteriidae</taxon>
        <taxon>Halteria</taxon>
    </lineage>
</organism>
<evidence type="ECO:0000313" key="2">
    <source>
        <dbReference type="Proteomes" id="UP000785679"/>
    </source>
</evidence>
<gene>
    <name evidence="1" type="ORF">FGO68_gene2385</name>
</gene>
<dbReference type="Proteomes" id="UP000785679">
    <property type="component" value="Unassembled WGS sequence"/>
</dbReference>
<reference evidence="1" key="1">
    <citation type="submission" date="2019-06" db="EMBL/GenBank/DDBJ databases">
        <authorList>
            <person name="Zheng W."/>
        </authorList>
    </citation>
    <scope>NUCLEOTIDE SEQUENCE</scope>
    <source>
        <strain evidence="1">QDHG01</strain>
    </source>
</reference>
<dbReference type="EMBL" id="RRYP01000098">
    <property type="protein sequence ID" value="TNV88002.1"/>
    <property type="molecule type" value="Genomic_DNA"/>
</dbReference>
<evidence type="ECO:0000313" key="1">
    <source>
        <dbReference type="EMBL" id="TNV88002.1"/>
    </source>
</evidence>
<protein>
    <submittedName>
        <fullName evidence="1">Uncharacterized protein</fullName>
    </submittedName>
</protein>